<feature type="transmembrane region" description="Helical" evidence="1">
    <location>
        <begin position="75"/>
        <end position="101"/>
    </location>
</feature>
<dbReference type="Pfam" id="PF17369">
    <property type="entry name" value="DUF5391"/>
    <property type="match status" value="1"/>
</dbReference>
<dbReference type="Proteomes" id="UP000031829">
    <property type="component" value="Chromosome"/>
</dbReference>
<protein>
    <submittedName>
        <fullName evidence="2">Putative membrane protein</fullName>
    </submittedName>
</protein>
<proteinExistence type="predicted"/>
<evidence type="ECO:0000256" key="1">
    <source>
        <dbReference type="SAM" id="Phobius"/>
    </source>
</evidence>
<dbReference type="RefSeq" id="WP_034650129.1">
    <property type="nucleotide sequence ID" value="NZ_BCVB01000006.1"/>
</dbReference>
<keyword evidence="1" id="KW-1133">Transmembrane helix</keyword>
<name>A0A0B6A7F8_PRIM2</name>
<dbReference type="GeneID" id="93643911"/>
<dbReference type="AlphaFoldDB" id="A0A0B6A7F8"/>
<reference evidence="2 3" key="1">
    <citation type="journal article" date="2015" name="Genome Announc.">
        <title>Complete genome sequences for 35 biothreat assay-relevant bacillus species.</title>
        <authorList>
            <person name="Johnson S.L."/>
            <person name="Daligault H.E."/>
            <person name="Davenport K.W."/>
            <person name="Jaissle J."/>
            <person name="Frey K.G."/>
            <person name="Ladner J.T."/>
            <person name="Broomall S.M."/>
            <person name="Bishop-Lilly K.A."/>
            <person name="Bruce D.C."/>
            <person name="Gibbons H.S."/>
            <person name="Coyne S.R."/>
            <person name="Lo C.C."/>
            <person name="Meincke L."/>
            <person name="Munk A.C."/>
            <person name="Koroleva G.I."/>
            <person name="Rosenzweig C.N."/>
            <person name="Palacios G.F."/>
            <person name="Redden C.L."/>
            <person name="Minogue T.D."/>
            <person name="Chain P.S."/>
        </authorList>
    </citation>
    <scope>NUCLEOTIDE SEQUENCE [LARGE SCALE GENOMIC DNA]</scope>
    <source>
        <strain evidence="3">ATCC 14581 / DSM 32 / JCM 2506 / NBRC 15308 / NCIMB 9376 / NCTC 10342 / NRRL B-14308 / VKM B-512</strain>
    </source>
</reference>
<feature type="transmembrane region" description="Helical" evidence="1">
    <location>
        <begin position="46"/>
        <end position="68"/>
    </location>
</feature>
<dbReference type="KEGG" id="bmeg:BG04_402"/>
<organism evidence="2 3">
    <name type="scientific">Priestia megaterium (strain ATCC 14581 / DSM 32 / CCUG 1817 / JCM 2506 / NBRC 15308 / NCIMB 9376 / NCTC 10342 / NRRL B-14308 / VKM B-512 / Ford 19)</name>
    <name type="common">Bacillus megaterium</name>
    <dbReference type="NCBI Taxonomy" id="1348623"/>
    <lineage>
        <taxon>Bacteria</taxon>
        <taxon>Bacillati</taxon>
        <taxon>Bacillota</taxon>
        <taxon>Bacilli</taxon>
        <taxon>Bacillales</taxon>
        <taxon>Bacillaceae</taxon>
        <taxon>Priestia</taxon>
    </lineage>
</organism>
<accession>A0A0B6A7F8</accession>
<keyword evidence="1" id="KW-0472">Membrane</keyword>
<keyword evidence="1" id="KW-0812">Transmembrane</keyword>
<feature type="transmembrane region" description="Helical" evidence="1">
    <location>
        <begin position="113"/>
        <end position="135"/>
    </location>
</feature>
<dbReference type="HOGENOM" id="CLU_1871794_0_0_9"/>
<dbReference type="InterPro" id="IPR020204">
    <property type="entry name" value="Uncharacterised_YxaJ"/>
</dbReference>
<evidence type="ECO:0000313" key="3">
    <source>
        <dbReference type="Proteomes" id="UP000031829"/>
    </source>
</evidence>
<dbReference type="EMBL" id="CP009920">
    <property type="protein sequence ID" value="AJI20865.1"/>
    <property type="molecule type" value="Genomic_DNA"/>
</dbReference>
<sequence>MRNSTAKNSVAITTLLSALFFCSIIVLASLSSLADSGPNVNTFGSVGMWLSLGMVLFLYLLPLAFYMLGMHFLKFVMAAFCSIGLLIAASTLLLMPALFLFGLEDFSGNSASIIGVMISCLGLLITNIVWFVAAFKRPSATVQESV</sequence>
<gene>
    <name evidence="2" type="ORF">BG04_402</name>
</gene>
<evidence type="ECO:0000313" key="2">
    <source>
        <dbReference type="EMBL" id="AJI20865.1"/>
    </source>
</evidence>